<feature type="compositionally biased region" description="Basic residues" evidence="1">
    <location>
        <begin position="1"/>
        <end position="10"/>
    </location>
</feature>
<feature type="region of interest" description="Disordered" evidence="1">
    <location>
        <begin position="1"/>
        <end position="71"/>
    </location>
</feature>
<name>Q2QWQ2_ORYSJ</name>
<dbReference type="SUPFAM" id="SSF53098">
    <property type="entry name" value="Ribonuclease H-like"/>
    <property type="match status" value="1"/>
</dbReference>
<feature type="compositionally biased region" description="Basic and acidic residues" evidence="1">
    <location>
        <begin position="26"/>
        <end position="35"/>
    </location>
</feature>
<dbReference type="CDD" id="cd09279">
    <property type="entry name" value="RNase_HI_like"/>
    <property type="match status" value="1"/>
</dbReference>
<accession>Q2QWQ2</accession>
<reference evidence="3" key="1">
    <citation type="journal article" date="2005" name="BMC Biol.">
        <title>The sequence of rice chromosomes 11 and 12, rich in disease resistance genes and recent gene duplications.</title>
        <authorList>
            <consortium name="The rice chromosomes 11 and 12 sequencing consortia"/>
        </authorList>
    </citation>
    <scope>NUCLEOTIDE SEQUENCE [LARGE SCALE GENOMIC DNA]</scope>
</reference>
<dbReference type="InterPro" id="IPR002156">
    <property type="entry name" value="RNaseH_domain"/>
</dbReference>
<evidence type="ECO:0000256" key="1">
    <source>
        <dbReference type="SAM" id="MobiDB-lite"/>
    </source>
</evidence>
<proteinExistence type="predicted"/>
<dbReference type="GO" id="GO:0003676">
    <property type="term" value="F:nucleic acid binding"/>
    <property type="evidence" value="ECO:0007669"/>
    <property type="project" value="InterPro"/>
</dbReference>
<evidence type="ECO:0000313" key="3">
    <source>
        <dbReference type="EMBL" id="ABA96005.1"/>
    </source>
</evidence>
<dbReference type="Pfam" id="PF13456">
    <property type="entry name" value="RVT_3"/>
    <property type="match status" value="1"/>
</dbReference>
<dbReference type="PANTHER" id="PTHR48475:SF1">
    <property type="entry name" value="RNASE H TYPE-1 DOMAIN-CONTAINING PROTEIN"/>
    <property type="match status" value="1"/>
</dbReference>
<dbReference type="InterPro" id="IPR036397">
    <property type="entry name" value="RNaseH_sf"/>
</dbReference>
<reference evidence="3" key="3">
    <citation type="submission" date="2006-01" db="EMBL/GenBank/DDBJ databases">
        <authorList>
            <person name="Buell R."/>
        </authorList>
    </citation>
    <scope>NUCLEOTIDE SEQUENCE</scope>
</reference>
<dbReference type="EMBL" id="DP000011">
    <property type="protein sequence ID" value="ABA96005.1"/>
    <property type="molecule type" value="Genomic_DNA"/>
</dbReference>
<evidence type="ECO:0000259" key="2">
    <source>
        <dbReference type="Pfam" id="PF13456"/>
    </source>
</evidence>
<reference evidence="3" key="2">
    <citation type="submission" date="2005-04" db="EMBL/GenBank/DDBJ databases">
        <authorList>
            <person name="Buell C.R."/>
            <person name="Wing R.A."/>
            <person name="McCombie W.A."/>
            <person name="Ouyang S."/>
        </authorList>
    </citation>
    <scope>NUCLEOTIDE SEQUENCE</scope>
</reference>
<sequence length="249" mass="26701">MAVLTGKRHGVGFGGGIQWKRGGRGGPHDGERDGVVGRLGAAASGDRSGGGGGEEEGDGARALEGSRGLGEMGKKREGWRWCLNRGGGARTWPVEAGIAGRRGEVEEEREAGFAFRIPAVSGAGAGEREGEWVRETWRMRGRGRHGLEEAGTWARRRLRALNSQGAGTGFILTSLTGDQFKHAIHLNFRATNNTAEYKALLVEIKAAAALGSKQLIMKGDSELVVNQVHKDYKCSNPELAKYLVEVRKL</sequence>
<organism evidence="3">
    <name type="scientific">Oryza sativa subsp. japonica</name>
    <name type="common">Rice</name>
    <dbReference type="NCBI Taxonomy" id="39947"/>
    <lineage>
        <taxon>Eukaryota</taxon>
        <taxon>Viridiplantae</taxon>
        <taxon>Streptophyta</taxon>
        <taxon>Embryophyta</taxon>
        <taxon>Tracheophyta</taxon>
        <taxon>Spermatophyta</taxon>
        <taxon>Magnoliopsida</taxon>
        <taxon>Liliopsida</taxon>
        <taxon>Poales</taxon>
        <taxon>Poaceae</taxon>
        <taxon>BOP clade</taxon>
        <taxon>Oryzoideae</taxon>
        <taxon>Oryzeae</taxon>
        <taxon>Oryzinae</taxon>
        <taxon>Oryza</taxon>
        <taxon>Oryza sativa</taxon>
    </lineage>
</organism>
<protein>
    <submittedName>
        <fullName evidence="3">Retrotransposon protein, putative, unclassified</fullName>
    </submittedName>
</protein>
<dbReference type="Gene3D" id="3.30.420.10">
    <property type="entry name" value="Ribonuclease H-like superfamily/Ribonuclease H"/>
    <property type="match status" value="1"/>
</dbReference>
<dbReference type="GO" id="GO:0004523">
    <property type="term" value="F:RNA-DNA hybrid ribonuclease activity"/>
    <property type="evidence" value="ECO:0007669"/>
    <property type="project" value="InterPro"/>
</dbReference>
<dbReference type="PANTHER" id="PTHR48475">
    <property type="entry name" value="RIBONUCLEASE H"/>
    <property type="match status" value="1"/>
</dbReference>
<gene>
    <name evidence="3" type="ordered locus">LOC_Os12g08600</name>
</gene>
<feature type="domain" description="RNase H type-1" evidence="2">
    <location>
        <begin position="164"/>
        <end position="249"/>
    </location>
</feature>
<dbReference type="InterPro" id="IPR012337">
    <property type="entry name" value="RNaseH-like_sf"/>
</dbReference>
<dbReference type="AlphaFoldDB" id="Q2QWQ2"/>